<name>A0ABT7DX50_9NEIS</name>
<organism evidence="2 3">
    <name type="scientific">Parachitinimonas caeni</name>
    <dbReference type="NCBI Taxonomy" id="3031301"/>
    <lineage>
        <taxon>Bacteria</taxon>
        <taxon>Pseudomonadati</taxon>
        <taxon>Pseudomonadota</taxon>
        <taxon>Betaproteobacteria</taxon>
        <taxon>Neisseriales</taxon>
        <taxon>Chitinibacteraceae</taxon>
        <taxon>Parachitinimonas</taxon>
    </lineage>
</organism>
<comment type="caution">
    <text evidence="2">The sequence shown here is derived from an EMBL/GenBank/DDBJ whole genome shotgun (WGS) entry which is preliminary data.</text>
</comment>
<feature type="transmembrane region" description="Helical" evidence="1">
    <location>
        <begin position="101"/>
        <end position="120"/>
    </location>
</feature>
<feature type="transmembrane region" description="Helical" evidence="1">
    <location>
        <begin position="141"/>
        <end position="161"/>
    </location>
</feature>
<dbReference type="RefSeq" id="WP_284099512.1">
    <property type="nucleotide sequence ID" value="NZ_JARRAF010000003.1"/>
</dbReference>
<proteinExistence type="predicted"/>
<keyword evidence="1" id="KW-0472">Membrane</keyword>
<sequence length="267" mass="29527">MWMHLLSAWYSGYRSRSFQALFIISLLSMGGTILAATFSGRQPSTVAMDVGLSSMRFVSVLMTLFWCQELIGKEIERKTVFFALTYPIGRSAYIIGRYLGILLLTLVATMLLGVMLLITIKLATPQGYQQSTPIDLTQLPLVLAFNFLDLAVVAAFSTLIASISTTPMLPLAMGAAFSIAARSLGPTIEFLRRKGDMAADIAPIFDPILSATLWIMPDLSRMDIRVAALYSQNLDSLSMLLSAAMCFAYIIIMMALATWQFNRREFI</sequence>
<keyword evidence="3" id="KW-1185">Reference proteome</keyword>
<keyword evidence="1" id="KW-0812">Transmembrane</keyword>
<accession>A0ABT7DX50</accession>
<gene>
    <name evidence="2" type="ORF">PZA18_04060</name>
</gene>
<dbReference type="Pfam" id="PF12679">
    <property type="entry name" value="ABC2_membrane_2"/>
    <property type="match status" value="1"/>
</dbReference>
<protein>
    <submittedName>
        <fullName evidence="2">ABC transporter permease</fullName>
    </submittedName>
</protein>
<keyword evidence="1" id="KW-1133">Transmembrane helix</keyword>
<feature type="transmembrane region" description="Helical" evidence="1">
    <location>
        <begin position="236"/>
        <end position="259"/>
    </location>
</feature>
<reference evidence="2" key="1">
    <citation type="submission" date="2023-03" db="EMBL/GenBank/DDBJ databases">
        <title>Chitinimonas shenzhenensis gen. nov., sp. nov., a novel member of family Burkholderiaceae isolated from activated sludge collected in Shen Zhen, China.</title>
        <authorList>
            <person name="Wang X."/>
        </authorList>
    </citation>
    <scope>NUCLEOTIDE SEQUENCE</scope>
    <source>
        <strain evidence="2">DQS-5</strain>
    </source>
</reference>
<dbReference type="EMBL" id="JARRAF010000003">
    <property type="protein sequence ID" value="MDK2123222.1"/>
    <property type="molecule type" value="Genomic_DNA"/>
</dbReference>
<evidence type="ECO:0000256" key="1">
    <source>
        <dbReference type="SAM" id="Phobius"/>
    </source>
</evidence>
<evidence type="ECO:0000313" key="2">
    <source>
        <dbReference type="EMBL" id="MDK2123222.1"/>
    </source>
</evidence>
<evidence type="ECO:0000313" key="3">
    <source>
        <dbReference type="Proteomes" id="UP001172778"/>
    </source>
</evidence>
<dbReference type="Proteomes" id="UP001172778">
    <property type="component" value="Unassembled WGS sequence"/>
</dbReference>